<feature type="compositionally biased region" description="Polar residues" evidence="1">
    <location>
        <begin position="205"/>
        <end position="217"/>
    </location>
</feature>
<reference evidence="2 3" key="1">
    <citation type="submission" date="2016-07" db="EMBL/GenBank/DDBJ databases">
        <title>Draft genome of the white-rot fungus Obba rivulosa 3A-2.</title>
        <authorList>
            <consortium name="DOE Joint Genome Institute"/>
            <person name="Miettinen O."/>
            <person name="Riley R."/>
            <person name="Acob R."/>
            <person name="Barry K."/>
            <person name="Cullen D."/>
            <person name="De Vries R."/>
            <person name="Hainaut M."/>
            <person name="Hatakka A."/>
            <person name="Henrissat B."/>
            <person name="Hilden K."/>
            <person name="Kuo R."/>
            <person name="Labutti K."/>
            <person name="Lipzen A."/>
            <person name="Makela M.R."/>
            <person name="Sandor L."/>
            <person name="Spatafora J.W."/>
            <person name="Grigoriev I.V."/>
            <person name="Hibbett D.S."/>
        </authorList>
    </citation>
    <scope>NUCLEOTIDE SEQUENCE [LARGE SCALE GENOMIC DNA]</scope>
    <source>
        <strain evidence="2 3">3A-2</strain>
    </source>
</reference>
<organism evidence="2 3">
    <name type="scientific">Obba rivulosa</name>
    <dbReference type="NCBI Taxonomy" id="1052685"/>
    <lineage>
        <taxon>Eukaryota</taxon>
        <taxon>Fungi</taxon>
        <taxon>Dikarya</taxon>
        <taxon>Basidiomycota</taxon>
        <taxon>Agaricomycotina</taxon>
        <taxon>Agaricomycetes</taxon>
        <taxon>Polyporales</taxon>
        <taxon>Gelatoporiaceae</taxon>
        <taxon>Obba</taxon>
    </lineage>
</organism>
<evidence type="ECO:0000313" key="2">
    <source>
        <dbReference type="EMBL" id="OCH89896.1"/>
    </source>
</evidence>
<dbReference type="OrthoDB" id="10467178at2759"/>
<sequence length="637" mass="66880">MCQSCIDDHYTSLKKLFRDAQRDLNASGAGLNDQQLSAFLREDASKSVLDGIIGGGLMHKQFLDLFDLWAENPSFRPKMANTTPGQPLTEQVASVLFPNARSTRSSGPSVNPSAAVSSVSIDSFTSSQTPSYPTSPIFQHHLTSSGDFSWRSSLQSLAFQMAGIFITTPHPAGISSAPPDVSAQANRSSTSVTSWKSSHYRLSTAASSTVGQSSGEASMSKRPRLEDSPAHEREHTCHMAKSAETVAKAAEKTAHYNYATSRHNLEILQTLVNGGASLEGIDVNRLLVPPIVVPAIASPAPAPDLASIHAPLPPSPLAPIHALLPLSPLPLSTPAPIHAPLPPPTPALISPFQGFAYVTPTADMSRGWAAATTAATPGSSGAQAWTTPQVPVQVIPLGWMSPAPQQLPAWPVSPRMSQASPSIYYTSMPPAIYQPVPAYPGQNHASDIIAASSSADTSNSVHAYTAENVNAYTANAYAAQNINALYAAQNVNTSYAAQNINASTAQNINAYTAQNTENTNAYNTENINTYAARGINAHTIGGVTKNVNLYAAQGIDAHTIGGVAENVNPYAAQGINAHTIRGVDEHAGGGIDMHTVGGVDAHAGGGVDAHIVGGVDTHTVRGVNVHMVEDFVHIRFV</sequence>
<feature type="region of interest" description="Disordered" evidence="1">
    <location>
        <begin position="205"/>
        <end position="238"/>
    </location>
</feature>
<dbReference type="AlphaFoldDB" id="A0A8E2ARZ6"/>
<accession>A0A8E2ARZ6</accession>
<protein>
    <submittedName>
        <fullName evidence="2">Uncharacterized protein</fullName>
    </submittedName>
</protein>
<gene>
    <name evidence="2" type="ORF">OBBRIDRAFT_804333</name>
</gene>
<feature type="compositionally biased region" description="Basic and acidic residues" evidence="1">
    <location>
        <begin position="223"/>
        <end position="237"/>
    </location>
</feature>
<name>A0A8E2ARZ6_9APHY</name>
<proteinExistence type="predicted"/>
<dbReference type="EMBL" id="KV722416">
    <property type="protein sequence ID" value="OCH89896.1"/>
    <property type="molecule type" value="Genomic_DNA"/>
</dbReference>
<evidence type="ECO:0000313" key="3">
    <source>
        <dbReference type="Proteomes" id="UP000250043"/>
    </source>
</evidence>
<keyword evidence="3" id="KW-1185">Reference proteome</keyword>
<dbReference type="Proteomes" id="UP000250043">
    <property type="component" value="Unassembled WGS sequence"/>
</dbReference>
<evidence type="ECO:0000256" key="1">
    <source>
        <dbReference type="SAM" id="MobiDB-lite"/>
    </source>
</evidence>